<dbReference type="Gene3D" id="1.20.1250.20">
    <property type="entry name" value="MFS general substrate transporter like domains"/>
    <property type="match status" value="2"/>
</dbReference>
<reference evidence="3 4" key="1">
    <citation type="submission" date="2015-10" db="EMBL/GenBank/DDBJ databases">
        <title>Draft genome sequence of Streptomyces yokosukanensis DSM 40224, type strain for the species Streptomyces yokosukanensis.</title>
        <authorList>
            <person name="Ruckert C."/>
            <person name="Winkler A."/>
            <person name="Kalinowski J."/>
            <person name="Kampfer P."/>
            <person name="Glaeser S."/>
        </authorList>
    </citation>
    <scope>NUCLEOTIDE SEQUENCE [LARGE SCALE GENOMIC DNA]</scope>
    <source>
        <strain evidence="3 4">DSM 40224</strain>
    </source>
</reference>
<evidence type="ECO:0000256" key="1">
    <source>
        <dbReference type="SAM" id="MobiDB-lite"/>
    </source>
</evidence>
<dbReference type="InterPro" id="IPR011701">
    <property type="entry name" value="MFS"/>
</dbReference>
<keyword evidence="2" id="KW-0812">Transmembrane</keyword>
<keyword evidence="2" id="KW-0472">Membrane</keyword>
<dbReference type="SUPFAM" id="SSF103473">
    <property type="entry name" value="MFS general substrate transporter"/>
    <property type="match status" value="1"/>
</dbReference>
<comment type="caution">
    <text evidence="3">The sequence shown here is derived from an EMBL/GenBank/DDBJ whole genome shotgun (WGS) entry which is preliminary data.</text>
</comment>
<dbReference type="OrthoDB" id="4132576at2"/>
<feature type="transmembrane region" description="Helical" evidence="2">
    <location>
        <begin position="165"/>
        <end position="185"/>
    </location>
</feature>
<evidence type="ECO:0000313" key="4">
    <source>
        <dbReference type="Proteomes" id="UP000053127"/>
    </source>
</evidence>
<dbReference type="InterPro" id="IPR050327">
    <property type="entry name" value="Proton-linked_MCT"/>
</dbReference>
<feature type="transmembrane region" description="Helical" evidence="2">
    <location>
        <begin position="382"/>
        <end position="407"/>
    </location>
</feature>
<evidence type="ECO:0000256" key="2">
    <source>
        <dbReference type="SAM" id="Phobius"/>
    </source>
</evidence>
<proteinExistence type="predicted"/>
<evidence type="ECO:0008006" key="5">
    <source>
        <dbReference type="Google" id="ProtNLM"/>
    </source>
</evidence>
<feature type="transmembrane region" description="Helical" evidence="2">
    <location>
        <begin position="191"/>
        <end position="213"/>
    </location>
</feature>
<gene>
    <name evidence="3" type="ORF">AQI95_23125</name>
</gene>
<dbReference type="PANTHER" id="PTHR11360:SF304">
    <property type="entry name" value="MFS DOMAIN-CONTAINING PROTEIN"/>
    <property type="match status" value="1"/>
</dbReference>
<accession>A0A101P1X6</accession>
<feature type="transmembrane region" description="Helical" evidence="2">
    <location>
        <begin position="413"/>
        <end position="431"/>
    </location>
</feature>
<keyword evidence="2" id="KW-1133">Transmembrane helix</keyword>
<dbReference type="PANTHER" id="PTHR11360">
    <property type="entry name" value="MONOCARBOXYLATE TRANSPORTER"/>
    <property type="match status" value="1"/>
</dbReference>
<feature type="transmembrane region" description="Helical" evidence="2">
    <location>
        <begin position="321"/>
        <end position="340"/>
    </location>
</feature>
<dbReference type="Proteomes" id="UP000053127">
    <property type="component" value="Unassembled WGS sequence"/>
</dbReference>
<feature type="transmembrane region" description="Helical" evidence="2">
    <location>
        <begin position="259"/>
        <end position="284"/>
    </location>
</feature>
<dbReference type="STRING" id="67386.AQI95_23125"/>
<dbReference type="GO" id="GO:0022857">
    <property type="term" value="F:transmembrane transporter activity"/>
    <property type="evidence" value="ECO:0007669"/>
    <property type="project" value="InterPro"/>
</dbReference>
<dbReference type="InterPro" id="IPR036259">
    <property type="entry name" value="MFS_trans_sf"/>
</dbReference>
<dbReference type="RefSeq" id="WP_067126841.1">
    <property type="nucleotide sequence ID" value="NZ_KQ948214.1"/>
</dbReference>
<protein>
    <recommendedName>
        <fullName evidence="5">MFS transporter</fullName>
    </recommendedName>
</protein>
<keyword evidence="4" id="KW-1185">Reference proteome</keyword>
<feature type="transmembrane region" description="Helical" evidence="2">
    <location>
        <begin position="38"/>
        <end position="63"/>
    </location>
</feature>
<evidence type="ECO:0000313" key="3">
    <source>
        <dbReference type="EMBL" id="KUN03397.1"/>
    </source>
</evidence>
<feature type="transmembrane region" description="Helical" evidence="2">
    <location>
        <begin position="346"/>
        <end position="370"/>
    </location>
</feature>
<feature type="transmembrane region" description="Helical" evidence="2">
    <location>
        <begin position="106"/>
        <end position="125"/>
    </location>
</feature>
<feature type="transmembrane region" description="Helical" evidence="2">
    <location>
        <begin position="290"/>
        <end position="309"/>
    </location>
</feature>
<dbReference type="Pfam" id="PF07690">
    <property type="entry name" value="MFS_1"/>
    <property type="match status" value="1"/>
</dbReference>
<sequence length="454" mass="46546">METIDLPAPVLCREVRDRRGRVYRVGESDVDLLGRGRIWMVVLPWVGMAGISCAAYAFVAAQAGLRDTHRWSGDLYWPAGLWALSQAVAALPAGRLRESGRLSARAAMTTGALGTLAGYAALALAPESTTARLAFAVSAGAGAALVHTTCLTLPGRWWPERRGGPTGLVASGLALGAVPFLPAPVRGADPRVLLAVTGLAVSLAVAGAGRFLADPPRNWWPPRPDPRSVPADPVARRAREKNPPAVRHHTLREAVRNPVLWLMWLCLLGAAGVTVLGLCLLTAYGRQLGLGGQVVWSVTVAGGAAAAVAGALSDRSGRRTALITACLVLAAAQFGVPVAARTGSGWLLLGCAAAGAAAGAAALALVTALAADHFGENHSASVHGLLAGAWLLPVAAGAGTRAAAYAARDPRSAFLLAGCTGLVCAAAALFLRAPGRLSVRHIVPNPHPLGEEMA</sequence>
<organism evidence="3 4">
    <name type="scientific">Streptomyces yokosukanensis</name>
    <dbReference type="NCBI Taxonomy" id="67386"/>
    <lineage>
        <taxon>Bacteria</taxon>
        <taxon>Bacillati</taxon>
        <taxon>Actinomycetota</taxon>
        <taxon>Actinomycetes</taxon>
        <taxon>Kitasatosporales</taxon>
        <taxon>Streptomycetaceae</taxon>
        <taxon>Streptomyces</taxon>
    </lineage>
</organism>
<name>A0A101P1X6_9ACTN</name>
<dbReference type="EMBL" id="LMWN01000033">
    <property type="protein sequence ID" value="KUN03397.1"/>
    <property type="molecule type" value="Genomic_DNA"/>
</dbReference>
<feature type="region of interest" description="Disordered" evidence="1">
    <location>
        <begin position="222"/>
        <end position="245"/>
    </location>
</feature>
<dbReference type="AlphaFoldDB" id="A0A101P1X6"/>